<dbReference type="Gene3D" id="3.40.50.1000">
    <property type="entry name" value="HAD superfamily/HAD-like"/>
    <property type="match status" value="1"/>
</dbReference>
<keyword evidence="6" id="KW-1185">Reference proteome</keyword>
<dbReference type="EC" id="3.1.3.18" evidence="4"/>
<organism evidence="5 6">
    <name type="scientific">Variovorax soli</name>
    <dbReference type="NCBI Taxonomy" id="376815"/>
    <lineage>
        <taxon>Bacteria</taxon>
        <taxon>Pseudomonadati</taxon>
        <taxon>Pseudomonadota</taxon>
        <taxon>Betaproteobacteria</taxon>
        <taxon>Burkholderiales</taxon>
        <taxon>Comamonadaceae</taxon>
        <taxon>Variovorax</taxon>
    </lineage>
</organism>
<dbReference type="SUPFAM" id="SSF56784">
    <property type="entry name" value="HAD-like"/>
    <property type="match status" value="1"/>
</dbReference>
<name>A0ABU1NDF6_9BURK</name>
<dbReference type="Pfam" id="PF00702">
    <property type="entry name" value="Hydrolase"/>
    <property type="match status" value="1"/>
</dbReference>
<evidence type="ECO:0000256" key="2">
    <source>
        <dbReference type="ARBA" id="ARBA00004818"/>
    </source>
</evidence>
<dbReference type="NCBIfam" id="TIGR01549">
    <property type="entry name" value="HAD-SF-IA-v1"/>
    <property type="match status" value="1"/>
</dbReference>
<evidence type="ECO:0000256" key="4">
    <source>
        <dbReference type="ARBA" id="ARBA00013078"/>
    </source>
</evidence>
<dbReference type="PANTHER" id="PTHR43434:SF1">
    <property type="entry name" value="PHOSPHOGLYCOLATE PHOSPHATASE"/>
    <property type="match status" value="1"/>
</dbReference>
<dbReference type="GO" id="GO:0008967">
    <property type="term" value="F:phosphoglycolate phosphatase activity"/>
    <property type="evidence" value="ECO:0007669"/>
    <property type="project" value="UniProtKB-EC"/>
</dbReference>
<protein>
    <recommendedName>
        <fullName evidence="4">phosphoglycolate phosphatase</fullName>
        <ecNumber evidence="4">3.1.3.18</ecNumber>
    </recommendedName>
</protein>
<dbReference type="EMBL" id="JAVDRF010000004">
    <property type="protein sequence ID" value="MDR6536493.1"/>
    <property type="molecule type" value="Genomic_DNA"/>
</dbReference>
<sequence length="247" mass="26075">MKDLRGIEAIAFDLDGTLVDSAPDIRHALNAALEDAGLEHFDLDTVRAWIGDGPDALIAQALCRHGIDAGDDARARLRQAFDAHTLAAPLRSGRVFDGIAELFAGLRRRLPMVVVTNKPTPLARAVLDAAGLLPFLAGVHGADTVAQRKPSPSLLRAAADRLGVASARLLMVGDALPDLLAAEAAGCPAALVAWGYGGHAAANAMPRAWRLATPQQLLLSAIEPGARQSEEIVKTRRSTCQSQARLR</sequence>
<evidence type="ECO:0000256" key="1">
    <source>
        <dbReference type="ARBA" id="ARBA00000830"/>
    </source>
</evidence>
<dbReference type="Gene3D" id="1.10.150.240">
    <property type="entry name" value="Putative phosphatase, domain 2"/>
    <property type="match status" value="1"/>
</dbReference>
<comment type="pathway">
    <text evidence="2">Organic acid metabolism; glycolate biosynthesis; glycolate from 2-phosphoglycolate: step 1/1.</text>
</comment>
<dbReference type="InterPro" id="IPR023214">
    <property type="entry name" value="HAD_sf"/>
</dbReference>
<dbReference type="PANTHER" id="PTHR43434">
    <property type="entry name" value="PHOSPHOGLYCOLATE PHOSPHATASE"/>
    <property type="match status" value="1"/>
</dbReference>
<proteinExistence type="inferred from homology"/>
<accession>A0ABU1NDF6</accession>
<evidence type="ECO:0000256" key="3">
    <source>
        <dbReference type="ARBA" id="ARBA00006171"/>
    </source>
</evidence>
<comment type="catalytic activity">
    <reaction evidence="1">
        <text>2-phosphoglycolate + H2O = glycolate + phosphate</text>
        <dbReference type="Rhea" id="RHEA:14369"/>
        <dbReference type="ChEBI" id="CHEBI:15377"/>
        <dbReference type="ChEBI" id="CHEBI:29805"/>
        <dbReference type="ChEBI" id="CHEBI:43474"/>
        <dbReference type="ChEBI" id="CHEBI:58033"/>
        <dbReference type="EC" id="3.1.3.18"/>
    </reaction>
</comment>
<evidence type="ECO:0000313" key="5">
    <source>
        <dbReference type="EMBL" id="MDR6536493.1"/>
    </source>
</evidence>
<dbReference type="InterPro" id="IPR006439">
    <property type="entry name" value="HAD-SF_hydro_IA"/>
</dbReference>
<keyword evidence="5" id="KW-0378">Hydrolase</keyword>
<dbReference type="Proteomes" id="UP001184230">
    <property type="component" value="Unassembled WGS sequence"/>
</dbReference>
<dbReference type="InterPro" id="IPR036412">
    <property type="entry name" value="HAD-like_sf"/>
</dbReference>
<dbReference type="InterPro" id="IPR023198">
    <property type="entry name" value="PGP-like_dom2"/>
</dbReference>
<dbReference type="SFLD" id="SFLDS00003">
    <property type="entry name" value="Haloacid_Dehalogenase"/>
    <property type="match status" value="1"/>
</dbReference>
<gene>
    <name evidence="5" type="ORF">J2739_002266</name>
</gene>
<dbReference type="SFLD" id="SFLDG01129">
    <property type="entry name" value="C1.5:_HAD__Beta-PGM__Phosphata"/>
    <property type="match status" value="1"/>
</dbReference>
<dbReference type="InterPro" id="IPR050155">
    <property type="entry name" value="HAD-like_hydrolase_sf"/>
</dbReference>
<comment type="similarity">
    <text evidence="3">Belongs to the HAD-like hydrolase superfamily. CbbY/CbbZ/Gph/YieH family.</text>
</comment>
<reference evidence="5 6" key="1">
    <citation type="submission" date="2023-07" db="EMBL/GenBank/DDBJ databases">
        <title>Sorghum-associated microbial communities from plants grown in Nebraska, USA.</title>
        <authorList>
            <person name="Schachtman D."/>
        </authorList>
    </citation>
    <scope>NUCLEOTIDE SEQUENCE [LARGE SCALE GENOMIC DNA]</scope>
    <source>
        <strain evidence="5 6">DS1781</strain>
    </source>
</reference>
<evidence type="ECO:0000313" key="6">
    <source>
        <dbReference type="Proteomes" id="UP001184230"/>
    </source>
</evidence>
<dbReference type="RefSeq" id="WP_309901554.1">
    <property type="nucleotide sequence ID" value="NZ_JAVDRF010000004.1"/>
</dbReference>
<comment type="caution">
    <text evidence="5">The sequence shown here is derived from an EMBL/GenBank/DDBJ whole genome shotgun (WGS) entry which is preliminary data.</text>
</comment>